<evidence type="ECO:0000313" key="3">
    <source>
        <dbReference type="Proteomes" id="UP000194841"/>
    </source>
</evidence>
<keyword evidence="3" id="KW-1185">Reference proteome</keyword>
<dbReference type="GO" id="GO:0005886">
    <property type="term" value="C:plasma membrane"/>
    <property type="evidence" value="ECO:0007669"/>
    <property type="project" value="TreeGrafter"/>
</dbReference>
<comment type="caution">
    <text evidence="2">The sequence shown here is derived from an EMBL/GenBank/DDBJ whole genome shotgun (WGS) entry which is preliminary data.</text>
</comment>
<feature type="transmembrane region" description="Helical" evidence="1">
    <location>
        <begin position="727"/>
        <end position="744"/>
    </location>
</feature>
<sequence length="758" mass="82767">MNQSFIKGHRLAAMGAIVVSCVMVALLILAWQQDKIQFSGDILAALPSQQQRDPEQQLASDAFYQRSQSRLMLSIRGKQAVLGAKHLASELTAIEGLTLDQPNVPDFNQLIRFYSQFPGALSSLNYQQQTTSAEAVSDYFFSQLTRLNNPFVSATLADDPSLSTAAFLEHVMSQNGGLTVEQGVLTTEFEGQKVALLLYDVAPQYQGIRAAVQLSEQLLSAVTSSHEAYPVTIAHSGVVFHTAANAKQAEYEITVLGGISVLLLLIVVLMVFRSVTPIILASLTILMACLFGFVALVWVFDHVQLLSLVFAMTLIGIAIDYCFHGLTDAKHANSASMSYSTQKAMVIGFVTTCLGYVLLCLSPLAILKQVAVFVIFGLFGALVFALFALVPLYNKLSATSSQHHTLPTIQLDWLAKKGRKVTGAIFLLACLLLLLKPITFNDDIRLLNGSPDSLIANEQHNLAVLGKLSQRHYLIWGSDLQHALQQQEALQSWLDVHAPLAQLDGLARWLPSLALQQHNLQDFKQKRDSGYFTDISAQLGLVIPAATSAQLLTPEHFSHSVLGQLMPLYVVHQAQNTALWVAVSGLDDDTHQAFIDANSTLQALAKSSEITTVLGHYREQLMWVIVAMVVASCGIFFWMFEGQTALQSVVVFAVSACFTLAFANIIQGHLNVFNLLSLILLFALAIDYMVFYRSQGLKNSAVLAITLSAISSALVFGMLIWSHTPAVYSFGLTLMIGLLVIYLLSPQMIGKEDANATL</sequence>
<feature type="transmembrane region" description="Helical" evidence="1">
    <location>
        <begin position="253"/>
        <end position="272"/>
    </location>
</feature>
<evidence type="ECO:0000256" key="1">
    <source>
        <dbReference type="SAM" id="Phobius"/>
    </source>
</evidence>
<dbReference type="PANTHER" id="PTHR33406">
    <property type="entry name" value="MEMBRANE PROTEIN MJ1562-RELATED"/>
    <property type="match status" value="1"/>
</dbReference>
<keyword evidence="1" id="KW-0472">Membrane</keyword>
<dbReference type="PROSITE" id="PS51257">
    <property type="entry name" value="PROKAR_LIPOPROTEIN"/>
    <property type="match status" value="1"/>
</dbReference>
<feature type="transmembrane region" description="Helical" evidence="1">
    <location>
        <begin position="344"/>
        <end position="366"/>
    </location>
</feature>
<dbReference type="SUPFAM" id="SSF82866">
    <property type="entry name" value="Multidrug efflux transporter AcrB transmembrane domain"/>
    <property type="match status" value="2"/>
</dbReference>
<feature type="transmembrane region" description="Helical" evidence="1">
    <location>
        <begin position="702"/>
        <end position="721"/>
    </location>
</feature>
<dbReference type="InterPro" id="IPR050545">
    <property type="entry name" value="Mycobact_MmpL"/>
</dbReference>
<dbReference type="OrthoDB" id="9780358at2"/>
<evidence type="ECO:0000313" key="2">
    <source>
        <dbReference type="EMBL" id="OUL56473.1"/>
    </source>
</evidence>
<accession>A0A244CLH0</accession>
<dbReference type="RefSeq" id="WP_086745444.1">
    <property type="nucleotide sequence ID" value="NZ_MWPV01000006.1"/>
</dbReference>
<feature type="transmembrane region" description="Helical" evidence="1">
    <location>
        <begin position="421"/>
        <end position="440"/>
    </location>
</feature>
<dbReference type="PANTHER" id="PTHR33406:SF13">
    <property type="entry name" value="MEMBRANE PROTEIN YDFJ"/>
    <property type="match status" value="1"/>
</dbReference>
<dbReference type="EMBL" id="MWPV01000006">
    <property type="protein sequence ID" value="OUL56473.1"/>
    <property type="molecule type" value="Genomic_DNA"/>
</dbReference>
<reference evidence="2 3" key="1">
    <citation type="submission" date="2017-02" db="EMBL/GenBank/DDBJ databases">
        <title>Pseudoalteromonas ulvae TC14 Genome.</title>
        <authorList>
            <person name="Molmeret M."/>
        </authorList>
    </citation>
    <scope>NUCLEOTIDE SEQUENCE [LARGE SCALE GENOMIC DNA]</scope>
    <source>
        <strain evidence="2">TC14</strain>
    </source>
</reference>
<feature type="transmembrane region" description="Helical" evidence="1">
    <location>
        <begin position="279"/>
        <end position="299"/>
    </location>
</feature>
<evidence type="ECO:0008006" key="4">
    <source>
        <dbReference type="Google" id="ProtNLM"/>
    </source>
</evidence>
<name>A0A244CLH0_PSEDV</name>
<organism evidence="2 3">
    <name type="scientific">Pseudoalteromonas ulvae</name>
    <dbReference type="NCBI Taxonomy" id="107327"/>
    <lineage>
        <taxon>Bacteria</taxon>
        <taxon>Pseudomonadati</taxon>
        <taxon>Pseudomonadota</taxon>
        <taxon>Gammaproteobacteria</taxon>
        <taxon>Alteromonadales</taxon>
        <taxon>Pseudoalteromonadaceae</taxon>
        <taxon>Pseudoalteromonas</taxon>
    </lineage>
</organism>
<dbReference type="Gene3D" id="1.20.1640.10">
    <property type="entry name" value="Multidrug efflux transporter AcrB transmembrane domain"/>
    <property type="match status" value="1"/>
</dbReference>
<dbReference type="Proteomes" id="UP000194841">
    <property type="component" value="Unassembled WGS sequence"/>
</dbReference>
<dbReference type="AlphaFoldDB" id="A0A244CLH0"/>
<proteinExistence type="predicted"/>
<feature type="transmembrane region" description="Helical" evidence="1">
    <location>
        <begin position="672"/>
        <end position="690"/>
    </location>
</feature>
<gene>
    <name evidence="2" type="ORF">B1199_17580</name>
</gene>
<feature type="transmembrane region" description="Helical" evidence="1">
    <location>
        <begin position="372"/>
        <end position="393"/>
    </location>
</feature>
<feature type="transmembrane region" description="Helical" evidence="1">
    <location>
        <begin position="12"/>
        <end position="31"/>
    </location>
</feature>
<protein>
    <recommendedName>
        <fullName evidence="4">Membrane transport protein MMPL domain-containing protein</fullName>
    </recommendedName>
</protein>
<feature type="transmembrane region" description="Helical" evidence="1">
    <location>
        <begin position="649"/>
        <end position="666"/>
    </location>
</feature>
<keyword evidence="1" id="KW-1133">Transmembrane helix</keyword>
<feature type="transmembrane region" description="Helical" evidence="1">
    <location>
        <begin position="305"/>
        <end position="323"/>
    </location>
</feature>
<keyword evidence="1" id="KW-0812">Transmembrane</keyword>
<feature type="transmembrane region" description="Helical" evidence="1">
    <location>
        <begin position="621"/>
        <end position="640"/>
    </location>
</feature>